<accession>A0A923MKZ6</accession>
<organism evidence="2 3">
    <name type="scientific">Dysosmobacter segnis</name>
    <dbReference type="NCBI Taxonomy" id="2763042"/>
    <lineage>
        <taxon>Bacteria</taxon>
        <taxon>Bacillati</taxon>
        <taxon>Bacillota</taxon>
        <taxon>Clostridia</taxon>
        <taxon>Eubacteriales</taxon>
        <taxon>Oscillospiraceae</taxon>
        <taxon>Dysosmobacter</taxon>
    </lineage>
</organism>
<feature type="region of interest" description="Disordered" evidence="1">
    <location>
        <begin position="147"/>
        <end position="168"/>
    </location>
</feature>
<dbReference type="EMBL" id="JACOQI010000020">
    <property type="protein sequence ID" value="MBC5771643.1"/>
    <property type="molecule type" value="Genomic_DNA"/>
</dbReference>
<evidence type="ECO:0000313" key="2">
    <source>
        <dbReference type="EMBL" id="MBC5771643.1"/>
    </source>
</evidence>
<proteinExistence type="predicted"/>
<evidence type="ECO:0000313" key="3">
    <source>
        <dbReference type="Proteomes" id="UP000620327"/>
    </source>
</evidence>
<comment type="caution">
    <text evidence="2">The sequence shown here is derived from an EMBL/GenBank/DDBJ whole genome shotgun (WGS) entry which is preliminary data.</text>
</comment>
<dbReference type="Proteomes" id="UP000620327">
    <property type="component" value="Unassembled WGS sequence"/>
</dbReference>
<dbReference type="RefSeq" id="WP_187015835.1">
    <property type="nucleotide sequence ID" value="NZ_JACOQI010000020.1"/>
</dbReference>
<dbReference type="AlphaFoldDB" id="A0A923MKZ6"/>
<keyword evidence="3" id="KW-1185">Reference proteome</keyword>
<reference evidence="2" key="1">
    <citation type="submission" date="2020-08" db="EMBL/GenBank/DDBJ databases">
        <title>Genome public.</title>
        <authorList>
            <person name="Liu C."/>
            <person name="Sun Q."/>
        </authorList>
    </citation>
    <scope>NUCLEOTIDE SEQUENCE</scope>
    <source>
        <strain evidence="2">BX15</strain>
    </source>
</reference>
<gene>
    <name evidence="2" type="ORF">H8Z83_15185</name>
</gene>
<feature type="compositionally biased region" description="Low complexity" evidence="1">
    <location>
        <begin position="151"/>
        <end position="167"/>
    </location>
</feature>
<protein>
    <submittedName>
        <fullName evidence="2">ERF family protein</fullName>
    </submittedName>
</protein>
<sequence length="251" mass="27838">MATTKKAAETAAVDYSTMNVFQKLQLARVRFLEAGVDKSGKHMKLEYKYFELADIVPKAEQIFLEIGLMMVPSMYGDKATARVYNVNDREDYIDFVAPYTPIAPIVSNAGNQVTNEMQATGSSITYIRRYLWQLVLDIVEHDSIDSGEFDTTPAPSPTVTKKPPVTTEQRQEIKKELTGAPAGAATEEQVGTLKSLLKKLMDIDAEQEQFVQTIAMKTEGFSKIEADKCDALIEGVNNMLAGYEMKTAKEG</sequence>
<dbReference type="InterPro" id="IPR007499">
    <property type="entry name" value="ERF_bacteria_virus"/>
</dbReference>
<name>A0A923MKZ6_9FIRM</name>
<dbReference type="Pfam" id="PF04404">
    <property type="entry name" value="ERF"/>
    <property type="match status" value="1"/>
</dbReference>
<evidence type="ECO:0000256" key="1">
    <source>
        <dbReference type="SAM" id="MobiDB-lite"/>
    </source>
</evidence>